<evidence type="ECO:0000256" key="2">
    <source>
        <dbReference type="ARBA" id="ARBA00022478"/>
    </source>
</evidence>
<dbReference type="SUPFAM" id="SSF64484">
    <property type="entry name" value="beta and beta-prime subunits of DNA dependent RNA-polymerase"/>
    <property type="match status" value="1"/>
</dbReference>
<dbReference type="GO" id="GO:0006351">
    <property type="term" value="P:DNA-templated transcription"/>
    <property type="evidence" value="ECO:0007669"/>
    <property type="project" value="InterPro"/>
</dbReference>
<keyword evidence="3" id="KW-0808">Transferase</keyword>
<accession>A0A2M8C6C5</accession>
<evidence type="ECO:0000259" key="7">
    <source>
        <dbReference type="Pfam" id="PF04997"/>
    </source>
</evidence>
<comment type="caution">
    <text evidence="8">The sequence shown here is derived from an EMBL/GenBank/DDBJ whole genome shotgun (WGS) entry which is preliminary data.</text>
</comment>
<sequence>MDRRDLGFNFDKLRISVASPADIESWSYGEVTKPETINYRTQKPERDGLFDEKIFGPTKDFECYCGKYKKIRYKGVICDKCQVEVTRSSVRRERMGHINLCIPISHIWYVRGVPSVLGMVLDKTVNELEKVIYFASYIITQVNNEIVESNLKQLEDEYQEIKKRKNVDIHVIEQQYKRTKNQLKSLAPKMLLGEEEYHEFSMKYGNVVTVGI</sequence>
<dbReference type="Proteomes" id="UP000229421">
    <property type="component" value="Unassembled WGS sequence"/>
</dbReference>
<dbReference type="EMBL" id="PFTZ01000024">
    <property type="protein sequence ID" value="PJB51814.1"/>
    <property type="molecule type" value="Genomic_DNA"/>
</dbReference>
<dbReference type="AlphaFoldDB" id="A0A2M8C6C5"/>
<keyword evidence="4" id="KW-0548">Nucleotidyltransferase</keyword>
<name>A0A2M8C6C5_9BACT</name>
<dbReference type="GO" id="GO:0003899">
    <property type="term" value="F:DNA-directed RNA polymerase activity"/>
    <property type="evidence" value="ECO:0007669"/>
    <property type="project" value="UniProtKB-EC"/>
</dbReference>
<feature type="non-terminal residue" evidence="8">
    <location>
        <position position="212"/>
    </location>
</feature>
<organism evidence="8 9">
    <name type="scientific">Candidatus Berkelbacteria bacterium CG_4_9_14_3_um_filter_39_23</name>
    <dbReference type="NCBI Taxonomy" id="1974508"/>
    <lineage>
        <taxon>Bacteria</taxon>
        <taxon>Candidatus Berkelbacteria</taxon>
    </lineage>
</organism>
<evidence type="ECO:0000313" key="9">
    <source>
        <dbReference type="Proteomes" id="UP000229421"/>
    </source>
</evidence>
<evidence type="ECO:0000313" key="8">
    <source>
        <dbReference type="EMBL" id="PJB51814.1"/>
    </source>
</evidence>
<proteinExistence type="predicted"/>
<evidence type="ECO:0000256" key="5">
    <source>
        <dbReference type="ARBA" id="ARBA00023163"/>
    </source>
</evidence>
<protein>
    <recommendedName>
        <fullName evidence="1">DNA-directed RNA polymerase</fullName>
        <ecNumber evidence="1">2.7.7.6</ecNumber>
    </recommendedName>
</protein>
<dbReference type="GO" id="GO:0003677">
    <property type="term" value="F:DNA binding"/>
    <property type="evidence" value="ECO:0007669"/>
    <property type="project" value="InterPro"/>
</dbReference>
<dbReference type="GO" id="GO:0000428">
    <property type="term" value="C:DNA-directed RNA polymerase complex"/>
    <property type="evidence" value="ECO:0007669"/>
    <property type="project" value="UniProtKB-KW"/>
</dbReference>
<comment type="catalytic activity">
    <reaction evidence="6">
        <text>RNA(n) + a ribonucleoside 5'-triphosphate = RNA(n+1) + diphosphate</text>
        <dbReference type="Rhea" id="RHEA:21248"/>
        <dbReference type="Rhea" id="RHEA-COMP:14527"/>
        <dbReference type="Rhea" id="RHEA-COMP:17342"/>
        <dbReference type="ChEBI" id="CHEBI:33019"/>
        <dbReference type="ChEBI" id="CHEBI:61557"/>
        <dbReference type="ChEBI" id="CHEBI:140395"/>
        <dbReference type="EC" id="2.7.7.6"/>
    </reaction>
</comment>
<gene>
    <name evidence="8" type="ORF">CO101_00670</name>
</gene>
<keyword evidence="2 8" id="KW-0240">DNA-directed RNA polymerase</keyword>
<dbReference type="PANTHER" id="PTHR19376">
    <property type="entry name" value="DNA-DIRECTED RNA POLYMERASE"/>
    <property type="match status" value="1"/>
</dbReference>
<evidence type="ECO:0000256" key="4">
    <source>
        <dbReference type="ARBA" id="ARBA00022695"/>
    </source>
</evidence>
<dbReference type="InterPro" id="IPR007080">
    <property type="entry name" value="RNA_pol_Rpb1_1"/>
</dbReference>
<keyword evidence="5" id="KW-0804">Transcription</keyword>
<feature type="domain" description="RNA polymerase Rpb1" evidence="7">
    <location>
        <begin position="10"/>
        <end position="183"/>
    </location>
</feature>
<dbReference type="PANTHER" id="PTHR19376:SF54">
    <property type="entry name" value="DNA-DIRECTED RNA POLYMERASE SUBUNIT BETA"/>
    <property type="match status" value="1"/>
</dbReference>
<evidence type="ECO:0000256" key="1">
    <source>
        <dbReference type="ARBA" id="ARBA00012418"/>
    </source>
</evidence>
<dbReference type="InterPro" id="IPR045867">
    <property type="entry name" value="DNA-dir_RpoC_beta_prime"/>
</dbReference>
<dbReference type="Pfam" id="PF04997">
    <property type="entry name" value="RNA_pol_Rpb1_1"/>
    <property type="match status" value="1"/>
</dbReference>
<evidence type="ECO:0000256" key="6">
    <source>
        <dbReference type="ARBA" id="ARBA00048552"/>
    </source>
</evidence>
<dbReference type="InterPro" id="IPR044893">
    <property type="entry name" value="RNA_pol_Rpb1_clamp_domain"/>
</dbReference>
<dbReference type="Gene3D" id="4.10.860.120">
    <property type="entry name" value="RNA polymerase II, clamp domain"/>
    <property type="match status" value="1"/>
</dbReference>
<evidence type="ECO:0000256" key="3">
    <source>
        <dbReference type="ARBA" id="ARBA00022679"/>
    </source>
</evidence>
<reference evidence="9" key="1">
    <citation type="submission" date="2017-09" db="EMBL/GenBank/DDBJ databases">
        <title>Depth-based differentiation of microbial function through sediment-hosted aquifers and enrichment of novel symbionts in the deep terrestrial subsurface.</title>
        <authorList>
            <person name="Probst A.J."/>
            <person name="Ladd B."/>
            <person name="Jarett J.K."/>
            <person name="Geller-Mcgrath D.E."/>
            <person name="Sieber C.M.K."/>
            <person name="Emerson J.B."/>
            <person name="Anantharaman K."/>
            <person name="Thomas B.C."/>
            <person name="Malmstrom R."/>
            <person name="Stieglmeier M."/>
            <person name="Klingl A."/>
            <person name="Woyke T."/>
            <person name="Ryan C.M."/>
            <person name="Banfield J.F."/>
        </authorList>
    </citation>
    <scope>NUCLEOTIDE SEQUENCE [LARGE SCALE GENOMIC DNA]</scope>
</reference>
<dbReference type="EC" id="2.7.7.6" evidence="1"/>